<dbReference type="Pfam" id="PF02758">
    <property type="entry name" value="PYRIN"/>
    <property type="match status" value="1"/>
</dbReference>
<feature type="domain" description="Pyrin" evidence="6">
    <location>
        <begin position="1"/>
        <end position="85"/>
    </location>
</feature>
<keyword evidence="2" id="KW-0863">Zinc-finger</keyword>
<evidence type="ECO:0000256" key="2">
    <source>
        <dbReference type="ARBA" id="ARBA00022771"/>
    </source>
</evidence>
<dbReference type="InterPro" id="IPR001870">
    <property type="entry name" value="B30.2/SPRY"/>
</dbReference>
<dbReference type="CDD" id="cd16040">
    <property type="entry name" value="SPRY_PRY_SNTX"/>
    <property type="match status" value="1"/>
</dbReference>
<keyword evidence="1" id="KW-0479">Metal-binding</keyword>
<keyword evidence="4" id="KW-0175">Coiled coil</keyword>
<organism evidence="7">
    <name type="scientific">Cyprinus carpio</name>
    <name type="common">Common carp</name>
    <dbReference type="NCBI Taxonomy" id="7962"/>
    <lineage>
        <taxon>Eukaryota</taxon>
        <taxon>Metazoa</taxon>
        <taxon>Chordata</taxon>
        <taxon>Craniata</taxon>
        <taxon>Vertebrata</taxon>
        <taxon>Euteleostomi</taxon>
        <taxon>Actinopterygii</taxon>
        <taxon>Neopterygii</taxon>
        <taxon>Teleostei</taxon>
        <taxon>Ostariophysi</taxon>
        <taxon>Cypriniformes</taxon>
        <taxon>Cyprinidae</taxon>
        <taxon>Cyprininae</taxon>
        <taxon>Cyprinus</taxon>
    </lineage>
</organism>
<evidence type="ECO:0000259" key="6">
    <source>
        <dbReference type="PROSITE" id="PS50824"/>
    </source>
</evidence>
<evidence type="ECO:0000256" key="3">
    <source>
        <dbReference type="ARBA" id="ARBA00022833"/>
    </source>
</evidence>
<dbReference type="PANTHER" id="PTHR25465:SF5">
    <property type="entry name" value="E3 UBIQUITIN_ISG15 LIGASE TRIM25-RELATED"/>
    <property type="match status" value="1"/>
</dbReference>
<evidence type="ECO:0000259" key="5">
    <source>
        <dbReference type="PROSITE" id="PS50188"/>
    </source>
</evidence>
<dbReference type="InterPro" id="IPR058030">
    <property type="entry name" value="TRIM8/14/16/25/29/45/65_CC"/>
</dbReference>
<dbReference type="InterPro" id="IPR051051">
    <property type="entry name" value="E3_ubiq-ligase_TRIM/RNF"/>
</dbReference>
<name>A0A9Q9V1X5_CYPCA</name>
<feature type="coiled-coil region" evidence="4">
    <location>
        <begin position="183"/>
        <end position="217"/>
    </location>
</feature>
<dbReference type="InterPro" id="IPR003877">
    <property type="entry name" value="SPRY_dom"/>
</dbReference>
<dbReference type="SMART" id="SM01289">
    <property type="entry name" value="PYRIN"/>
    <property type="match status" value="1"/>
</dbReference>
<proteinExistence type="predicted"/>
<dbReference type="OrthoDB" id="9903688at2759"/>
<dbReference type="Pfam" id="PF13765">
    <property type="entry name" value="PRY"/>
    <property type="match status" value="1"/>
</dbReference>
<keyword evidence="3" id="KW-0862">Zinc</keyword>
<dbReference type="SMART" id="SM00449">
    <property type="entry name" value="SPRY"/>
    <property type="match status" value="1"/>
</dbReference>
<dbReference type="RefSeq" id="XP_018931232.2">
    <property type="nucleotide sequence ID" value="XM_019075687.2"/>
</dbReference>
<dbReference type="Pfam" id="PF00622">
    <property type="entry name" value="SPRY"/>
    <property type="match status" value="1"/>
</dbReference>
<dbReference type="InterPro" id="IPR006574">
    <property type="entry name" value="PRY"/>
</dbReference>
<dbReference type="GO" id="GO:0008270">
    <property type="term" value="F:zinc ion binding"/>
    <property type="evidence" value="ECO:0007669"/>
    <property type="project" value="UniProtKB-KW"/>
</dbReference>
<gene>
    <name evidence="7" type="primary">LOC109058496</name>
</gene>
<dbReference type="PROSITE" id="PS50188">
    <property type="entry name" value="B302_SPRY"/>
    <property type="match status" value="1"/>
</dbReference>
<evidence type="ECO:0000256" key="1">
    <source>
        <dbReference type="ARBA" id="ARBA00022723"/>
    </source>
</evidence>
<dbReference type="GeneID" id="109058496"/>
<sequence>MASVSEQLLAALDDLDADKLKRFKWHFKNYKGFSVTYLEKADAHDTVDLMMERFGPEEAVKFTVDILRKMNHNHVAEELEEKHKQAQAESSIKDPAPAGAESELIGDKKTIQDWDDMRLDLKITQRMFRQRIQQRLKDLQQLEKALASYKRSAETAVGDSEKMFNELMHTIERSRYEVTQRFRDQEETAVSQAQEGLEQLEQEINDLRRRDAELEQLSCTRDHIQFLKNFQSLSALPESTKVPNIPFSSFFSFDGMKETVRQLTDKLNDFCKEEIMNISNRVTFNIIASKTRNDLLQYHHQLTLDPNTAHNCVQLSERNRVTANTGTTEPYPDHPERFGQNNQVLCRESVSERCFWELEWSGDTVYIAVSYKSISRKGGDECWFGHNNKSWTLYCTSTQNYFIHNSKFTLLPEESIISPRIGVFVDHSAGTLSFYSVSRNTMSLIHTVQTTFTQPLYPGFAVEHGSSVKLC</sequence>
<dbReference type="KEGG" id="ccar:109058496"/>
<dbReference type="Proteomes" id="UP001155660">
    <property type="component" value="Chromosome B4"/>
</dbReference>
<accession>A0A9Q9V1X5</accession>
<reference evidence="7" key="1">
    <citation type="submission" date="2025-08" db="UniProtKB">
        <authorList>
            <consortium name="RefSeq"/>
        </authorList>
    </citation>
    <scope>IDENTIFICATION</scope>
    <source>
        <tissue evidence="7">Muscle</tissue>
    </source>
</reference>
<dbReference type="PANTHER" id="PTHR25465">
    <property type="entry name" value="B-BOX DOMAIN CONTAINING"/>
    <property type="match status" value="1"/>
</dbReference>
<protein>
    <submittedName>
        <fullName evidence="7">Tripartite motif-containing protein 16-like protein</fullName>
    </submittedName>
</protein>
<dbReference type="Pfam" id="PF25600">
    <property type="entry name" value="TRIM_CC"/>
    <property type="match status" value="1"/>
</dbReference>
<dbReference type="SMART" id="SM00589">
    <property type="entry name" value="PRY"/>
    <property type="match status" value="1"/>
</dbReference>
<feature type="domain" description="B30.2/SPRY" evidence="5">
    <location>
        <begin position="282"/>
        <end position="471"/>
    </location>
</feature>
<dbReference type="GO" id="GO:0005737">
    <property type="term" value="C:cytoplasm"/>
    <property type="evidence" value="ECO:0007669"/>
    <property type="project" value="UniProtKB-ARBA"/>
</dbReference>
<evidence type="ECO:0000313" key="7">
    <source>
        <dbReference type="RefSeq" id="XP_018931232.2"/>
    </source>
</evidence>
<dbReference type="InterPro" id="IPR004020">
    <property type="entry name" value="DAPIN"/>
</dbReference>
<evidence type="ECO:0000256" key="4">
    <source>
        <dbReference type="SAM" id="Coils"/>
    </source>
</evidence>
<dbReference type="AlphaFoldDB" id="A0A9Q9V1X5"/>
<feature type="coiled-coil region" evidence="4">
    <location>
        <begin position="132"/>
        <end position="159"/>
    </location>
</feature>
<dbReference type="PROSITE" id="PS50824">
    <property type="entry name" value="DAPIN"/>
    <property type="match status" value="1"/>
</dbReference>